<gene>
    <name evidence="1" type="ORF">EJA05_18305</name>
</gene>
<dbReference type="OrthoDB" id="6534834at2"/>
<dbReference type="EMBL" id="CP034338">
    <property type="protein sequence ID" value="AZL69548.1"/>
    <property type="molecule type" value="Genomic_DNA"/>
</dbReference>
<dbReference type="Proteomes" id="UP000268230">
    <property type="component" value="Chromosome"/>
</dbReference>
<sequence>MSGRSEHDVPWDDDFWEVSHAAARLTQYACEVAARCLDDGMLRLQFTQEMAYVGKGIVEDVRTGRKTPEQGLVQIRKEHAELADQFVQYSKLVAGLAAGVLQVAGGVAVCKLTAGVACALGGGALVQHGINAIYENGKNIYQGKTDTVGPLRKGYQEVAKALGGKASHGNVVYGITDILLSGFGMGRLVISPAARKLFRYIRSDKVRAYKVAGEGLIMFELGVNVMTGEFVWVEWNKE</sequence>
<proteinExistence type="predicted"/>
<organism evidence="1 2">
    <name type="scientific">Pseudomonas entomophila</name>
    <dbReference type="NCBI Taxonomy" id="312306"/>
    <lineage>
        <taxon>Bacteria</taxon>
        <taxon>Pseudomonadati</taxon>
        <taxon>Pseudomonadota</taxon>
        <taxon>Gammaproteobacteria</taxon>
        <taxon>Pseudomonadales</taxon>
        <taxon>Pseudomonadaceae</taxon>
        <taxon>Pseudomonas</taxon>
    </lineage>
</organism>
<accession>A0A3Q8U1W3</accession>
<evidence type="ECO:0000313" key="2">
    <source>
        <dbReference type="Proteomes" id="UP000268230"/>
    </source>
</evidence>
<protein>
    <submittedName>
        <fullName evidence="1">DUF4225 domain-containing protein</fullName>
    </submittedName>
</protein>
<name>A0A3Q8U1W3_9PSED</name>
<reference evidence="1 2" key="1">
    <citation type="submission" date="2018-12" db="EMBL/GenBank/DDBJ databases">
        <authorList>
            <person name="Li S."/>
            <person name="Yang R."/>
            <person name="Chen G."/>
            <person name="Zou L."/>
            <person name="Zhang C."/>
            <person name="Chen Y."/>
            <person name="Liu Z."/>
            <person name="Li Y."/>
            <person name="Yan Y."/>
            <person name="Huang M."/>
            <person name="Chen T."/>
        </authorList>
    </citation>
    <scope>NUCLEOTIDE SEQUENCE [LARGE SCALE GENOMIC DNA]</scope>
    <source>
        <strain evidence="1 2">1257</strain>
    </source>
</reference>
<dbReference type="Pfam" id="PF13988">
    <property type="entry name" value="DUF4225"/>
    <property type="match status" value="1"/>
</dbReference>
<dbReference type="InterPro" id="IPR025320">
    <property type="entry name" value="DUF4225"/>
</dbReference>
<dbReference type="AlphaFoldDB" id="A0A3Q8U1W3"/>
<evidence type="ECO:0000313" key="1">
    <source>
        <dbReference type="EMBL" id="AZL69548.1"/>
    </source>
</evidence>
<dbReference type="KEGG" id="pory:EJA05_18305"/>